<dbReference type="PANTHER" id="PTHR41694">
    <property type="entry name" value="ENDOGENOUS RETROVIRUS GROUP K MEMBER POL PROTEIN"/>
    <property type="match status" value="1"/>
</dbReference>
<dbReference type="InterPro" id="IPR017856">
    <property type="entry name" value="Integrase-like_N"/>
</dbReference>
<dbReference type="InterPro" id="IPR012337">
    <property type="entry name" value="RNaseH-like_sf"/>
</dbReference>
<dbReference type="Pfam" id="PF02022">
    <property type="entry name" value="Integrase_Zn"/>
    <property type="match status" value="1"/>
</dbReference>
<evidence type="ECO:0000313" key="12">
    <source>
        <dbReference type="EMBL" id="NXI41985.1"/>
    </source>
</evidence>
<feature type="domain" description="Integrase-type" evidence="10">
    <location>
        <begin position="21"/>
        <end position="62"/>
    </location>
</feature>
<evidence type="ECO:0000259" key="11">
    <source>
        <dbReference type="PROSITE" id="PS50994"/>
    </source>
</evidence>
<dbReference type="GO" id="GO:0004519">
    <property type="term" value="F:endonuclease activity"/>
    <property type="evidence" value="ECO:0007669"/>
    <property type="project" value="UniProtKB-KW"/>
</dbReference>
<reference evidence="12 13" key="1">
    <citation type="submission" date="2019-09" db="EMBL/GenBank/DDBJ databases">
        <title>Bird 10,000 Genomes (B10K) Project - Family phase.</title>
        <authorList>
            <person name="Zhang G."/>
        </authorList>
    </citation>
    <scope>NUCLEOTIDE SEQUENCE [LARGE SCALE GENOMIC DNA]</scope>
    <source>
        <strain evidence="12">B10K-DU-001-62</strain>
        <tissue evidence="12">Muscle</tissue>
    </source>
</reference>
<dbReference type="OrthoDB" id="9386368at2759"/>
<dbReference type="InterPro" id="IPR003308">
    <property type="entry name" value="Integrase_Zn-bd_dom_N"/>
</dbReference>
<organism evidence="12 13">
    <name type="scientific">Galbula dea</name>
    <dbReference type="NCBI Taxonomy" id="1109041"/>
    <lineage>
        <taxon>Eukaryota</taxon>
        <taxon>Metazoa</taxon>
        <taxon>Chordata</taxon>
        <taxon>Craniata</taxon>
        <taxon>Vertebrata</taxon>
        <taxon>Euteleostomi</taxon>
        <taxon>Archelosauria</taxon>
        <taxon>Archosauria</taxon>
        <taxon>Dinosauria</taxon>
        <taxon>Saurischia</taxon>
        <taxon>Theropoda</taxon>
        <taxon>Coelurosauria</taxon>
        <taxon>Aves</taxon>
        <taxon>Neognathae</taxon>
        <taxon>Neoaves</taxon>
        <taxon>Telluraves</taxon>
        <taxon>Coraciimorphae</taxon>
        <taxon>Piciformes</taxon>
        <taxon>Galbulidae</taxon>
        <taxon>Galbula</taxon>
    </lineage>
</organism>
<dbReference type="Gene3D" id="3.30.420.10">
    <property type="entry name" value="Ribonuclease H-like superfamily/Ribonuclease H"/>
    <property type="match status" value="1"/>
</dbReference>
<feature type="domain" description="Integrase catalytic" evidence="11">
    <location>
        <begin position="70"/>
        <end position="115"/>
    </location>
</feature>
<keyword evidence="13" id="KW-1185">Reference proteome</keyword>
<protein>
    <recommendedName>
        <fullName evidence="1">RNA-directed DNA polymerase</fullName>
        <ecNumber evidence="1">2.7.7.49</ecNumber>
    </recommendedName>
</protein>
<keyword evidence="9" id="KW-0863">Zinc-finger</keyword>
<evidence type="ECO:0000256" key="5">
    <source>
        <dbReference type="ARBA" id="ARBA00022723"/>
    </source>
</evidence>
<feature type="non-terminal residue" evidence="12">
    <location>
        <position position="115"/>
    </location>
</feature>
<evidence type="ECO:0000256" key="4">
    <source>
        <dbReference type="ARBA" id="ARBA00022722"/>
    </source>
</evidence>
<keyword evidence="8" id="KW-0695">RNA-directed DNA polymerase</keyword>
<dbReference type="Proteomes" id="UP000566440">
    <property type="component" value="Unassembled WGS sequence"/>
</dbReference>
<evidence type="ECO:0000259" key="10">
    <source>
        <dbReference type="PROSITE" id="PS50876"/>
    </source>
</evidence>
<accession>A0A7K9T0C9</accession>
<keyword evidence="3" id="KW-0548">Nucleotidyltransferase</keyword>
<dbReference type="EC" id="2.7.7.49" evidence="1"/>
<dbReference type="GO" id="GO:0008270">
    <property type="term" value="F:zinc ion binding"/>
    <property type="evidence" value="ECO:0007669"/>
    <property type="project" value="UniProtKB-KW"/>
</dbReference>
<evidence type="ECO:0000256" key="9">
    <source>
        <dbReference type="PROSITE-ProRule" id="PRU00450"/>
    </source>
</evidence>
<evidence type="ECO:0000256" key="2">
    <source>
        <dbReference type="ARBA" id="ARBA00022679"/>
    </source>
</evidence>
<dbReference type="InterPro" id="IPR036397">
    <property type="entry name" value="RNaseH_sf"/>
</dbReference>
<evidence type="ECO:0000256" key="8">
    <source>
        <dbReference type="ARBA" id="ARBA00022918"/>
    </source>
</evidence>
<dbReference type="SUPFAM" id="SSF46919">
    <property type="entry name" value="N-terminal Zn binding domain of HIV integrase"/>
    <property type="match status" value="1"/>
</dbReference>
<dbReference type="GO" id="GO:0003964">
    <property type="term" value="F:RNA-directed DNA polymerase activity"/>
    <property type="evidence" value="ECO:0007669"/>
    <property type="project" value="UniProtKB-KW"/>
</dbReference>
<evidence type="ECO:0000256" key="6">
    <source>
        <dbReference type="ARBA" id="ARBA00022759"/>
    </source>
</evidence>
<keyword evidence="7" id="KW-0378">Hydrolase</keyword>
<dbReference type="PROSITE" id="PS50876">
    <property type="entry name" value="ZF_INTEGRASE"/>
    <property type="match status" value="1"/>
</dbReference>
<keyword evidence="5" id="KW-0479">Metal-binding</keyword>
<evidence type="ECO:0000256" key="7">
    <source>
        <dbReference type="ARBA" id="ARBA00022801"/>
    </source>
</evidence>
<evidence type="ECO:0000256" key="1">
    <source>
        <dbReference type="ARBA" id="ARBA00012493"/>
    </source>
</evidence>
<dbReference type="InterPro" id="IPR001584">
    <property type="entry name" value="Integrase_cat-core"/>
</dbReference>
<dbReference type="PROSITE" id="PS50994">
    <property type="entry name" value="INTEGRASE"/>
    <property type="match status" value="1"/>
</dbReference>
<dbReference type="AlphaFoldDB" id="A0A7K9T0C9"/>
<keyword evidence="9" id="KW-0862">Zinc</keyword>
<proteinExistence type="predicted"/>
<dbReference type="GO" id="GO:0015074">
    <property type="term" value="P:DNA integration"/>
    <property type="evidence" value="ECO:0007669"/>
    <property type="project" value="InterPro"/>
</dbReference>
<evidence type="ECO:0000256" key="3">
    <source>
        <dbReference type="ARBA" id="ARBA00022695"/>
    </source>
</evidence>
<dbReference type="GO" id="GO:0016787">
    <property type="term" value="F:hydrolase activity"/>
    <property type="evidence" value="ECO:0007669"/>
    <property type="project" value="UniProtKB-KW"/>
</dbReference>
<name>A0A7K9T0C9_9PICI</name>
<comment type="caution">
    <text evidence="12">The sequence shown here is derived from an EMBL/GenBank/DDBJ whole genome shotgun (WGS) entry which is preliminary data.</text>
</comment>
<dbReference type="GO" id="GO:0035613">
    <property type="term" value="F:RNA stem-loop binding"/>
    <property type="evidence" value="ECO:0007669"/>
    <property type="project" value="TreeGrafter"/>
</dbReference>
<feature type="non-terminal residue" evidence="12">
    <location>
        <position position="1"/>
    </location>
</feature>
<dbReference type="PANTHER" id="PTHR41694:SF3">
    <property type="entry name" value="RNA-DIRECTED DNA POLYMERASE-RELATED"/>
    <property type="match status" value="1"/>
</dbReference>
<keyword evidence="6" id="KW-0255">Endonuclease</keyword>
<dbReference type="Gene3D" id="1.10.10.200">
    <property type="match status" value="1"/>
</dbReference>
<keyword evidence="4" id="KW-0540">Nuclease</keyword>
<keyword evidence="2" id="KW-0808">Transferase</keyword>
<dbReference type="EMBL" id="VWZX01005956">
    <property type="protein sequence ID" value="NXI41985.1"/>
    <property type="molecule type" value="Genomic_DNA"/>
</dbReference>
<evidence type="ECO:0000313" key="13">
    <source>
        <dbReference type="Proteomes" id="UP000566440"/>
    </source>
</evidence>
<dbReference type="SUPFAM" id="SSF53098">
    <property type="entry name" value="Ribonuclease H-like"/>
    <property type="match status" value="1"/>
</dbReference>
<gene>
    <name evidence="12" type="primary">Ervk10</name>
    <name evidence="12" type="ORF">GALDEA_R16207</name>
</gene>
<sequence length="115" mass="12611">LGEGNAKADALVSPTVTVPRDSFIAARESHALFHQAAKALKRQFDISLLDAQGIVRSCPQCSQYGTSLGLGVNPRGLQACEIWQMDVTHFPEFGHLKYVHVTVDIFSKMIWATAQ</sequence>